<evidence type="ECO:0000256" key="4">
    <source>
        <dbReference type="SAM" id="Coils"/>
    </source>
</evidence>
<dbReference type="EC" id="3.1.21.-" evidence="6"/>
<dbReference type="Proteomes" id="UP000675653">
    <property type="component" value="Unassembled WGS sequence"/>
</dbReference>
<dbReference type="PANTHER" id="PTHR30408">
    <property type="entry name" value="TYPE-1 RESTRICTION ENZYME ECOKI SPECIFICITY PROTEIN"/>
    <property type="match status" value="1"/>
</dbReference>
<keyword evidence="6" id="KW-0540">Nuclease</keyword>
<feature type="coiled-coil region" evidence="4">
    <location>
        <begin position="373"/>
        <end position="407"/>
    </location>
</feature>
<dbReference type="Pfam" id="PF01420">
    <property type="entry name" value="Methylase_S"/>
    <property type="match status" value="2"/>
</dbReference>
<dbReference type="Gene3D" id="3.90.220.20">
    <property type="entry name" value="DNA methylase specificity domains"/>
    <property type="match status" value="3"/>
</dbReference>
<evidence type="ECO:0000313" key="6">
    <source>
        <dbReference type="EMBL" id="MBR7627940.1"/>
    </source>
</evidence>
<evidence type="ECO:0000256" key="1">
    <source>
        <dbReference type="ARBA" id="ARBA00010923"/>
    </source>
</evidence>
<keyword evidence="4" id="KW-0175">Coiled coil</keyword>
<keyword evidence="2" id="KW-0680">Restriction system</keyword>
<sequence>MVPKGWSHTTLGKVMVFKNGLNFTKADVGEEIKIVGVSDFKDLSELRSTERLESVNVASHIKDDELLTDGDLLFVRSNGNKDLIGRCLFFPEVKERLSFSGFTIRGRADKKNILPQYIAFVARSSFFKSQISQYGGGTNISNLSQQILNDIALPLPPHDEQKKIVQILSTWDKAISTTEQLLANSQQQKKALMQQLLTGKKRLLDSNGVRFSGEWITIPLEKLCHINPKRPPEPKDGLVSFIPMEFVSEDAKLLSTSERFYTDVSKGFTSFLDGDILIAKITPCFENGKGCYVQGMKNGVGFGSTEFHVLRANKLSSPLYLYYMTNTSEFRIKGEANMQGSAGQKRVTTDYLKSLKVTVPKQVEEQQKIAVVISTADQDITALQQKLDALKQEKKALMQQLLTGKRRVKIDNKEVA</sequence>
<reference evidence="6 7" key="1">
    <citation type="submission" date="2021-04" db="EMBL/GenBank/DDBJ databases">
        <title>Draft Genome of Aeromonas popoffii ID682, isolated from a natural water source in Idaho.</title>
        <authorList>
            <person name="Testerman T."/>
            <person name="Graf J."/>
        </authorList>
    </citation>
    <scope>NUCLEOTIDE SEQUENCE [LARGE SCALE GENOMIC DNA]</scope>
    <source>
        <strain evidence="6 7">ID682</strain>
    </source>
</reference>
<keyword evidence="6" id="KW-0255">Endonuclease</keyword>
<dbReference type="InterPro" id="IPR052021">
    <property type="entry name" value="Type-I_RS_S_subunit"/>
</dbReference>
<dbReference type="EMBL" id="JAGRZL010000010">
    <property type="protein sequence ID" value="MBR7627940.1"/>
    <property type="molecule type" value="Genomic_DNA"/>
</dbReference>
<dbReference type="SUPFAM" id="SSF116734">
    <property type="entry name" value="DNA methylase specificity domain"/>
    <property type="match status" value="2"/>
</dbReference>
<dbReference type="InterPro" id="IPR000055">
    <property type="entry name" value="Restrct_endonuc_typeI_TRD"/>
</dbReference>
<keyword evidence="3" id="KW-0238">DNA-binding</keyword>
<feature type="domain" description="Type I restriction modification DNA specificity" evidence="5">
    <location>
        <begin position="237"/>
        <end position="391"/>
    </location>
</feature>
<evidence type="ECO:0000313" key="7">
    <source>
        <dbReference type="Proteomes" id="UP000675653"/>
    </source>
</evidence>
<dbReference type="GO" id="GO:0016787">
    <property type="term" value="F:hydrolase activity"/>
    <property type="evidence" value="ECO:0007669"/>
    <property type="project" value="UniProtKB-KW"/>
</dbReference>
<evidence type="ECO:0000256" key="3">
    <source>
        <dbReference type="ARBA" id="ARBA00023125"/>
    </source>
</evidence>
<comment type="caution">
    <text evidence="6">The sequence shown here is derived from an EMBL/GenBank/DDBJ whole genome shotgun (WGS) entry which is preliminary data.</text>
</comment>
<protein>
    <submittedName>
        <fullName evidence="6">Restriction endonuclease subunit S</fullName>
        <ecNumber evidence="6">3.1.21.-</ecNumber>
    </submittedName>
</protein>
<comment type="similarity">
    <text evidence="1">Belongs to the type-I restriction system S methylase family.</text>
</comment>
<gene>
    <name evidence="6" type="ORF">KAT72_02535</name>
</gene>
<dbReference type="CDD" id="cd17517">
    <property type="entry name" value="RMtype1_S_EcoKI_StySPI-TRD2-CR2_like"/>
    <property type="match status" value="1"/>
</dbReference>
<dbReference type="CDD" id="cd17260">
    <property type="entry name" value="RMtype1_S_EcoEI-TRD1-CR1_like"/>
    <property type="match status" value="1"/>
</dbReference>
<keyword evidence="7" id="KW-1185">Reference proteome</keyword>
<dbReference type="PANTHER" id="PTHR30408:SF12">
    <property type="entry name" value="TYPE I RESTRICTION ENZYME MJAVIII SPECIFICITY SUBUNIT"/>
    <property type="match status" value="1"/>
</dbReference>
<evidence type="ECO:0000259" key="5">
    <source>
        <dbReference type="Pfam" id="PF01420"/>
    </source>
</evidence>
<name>A0ABS5GLC2_9GAMM</name>
<organism evidence="6 7">
    <name type="scientific">Aeromonas popoffii</name>
    <dbReference type="NCBI Taxonomy" id="70856"/>
    <lineage>
        <taxon>Bacteria</taxon>
        <taxon>Pseudomonadati</taxon>
        <taxon>Pseudomonadota</taxon>
        <taxon>Gammaproteobacteria</taxon>
        <taxon>Aeromonadales</taxon>
        <taxon>Aeromonadaceae</taxon>
        <taxon>Aeromonas</taxon>
    </lineage>
</organism>
<evidence type="ECO:0000256" key="2">
    <source>
        <dbReference type="ARBA" id="ARBA00022747"/>
    </source>
</evidence>
<accession>A0ABS5GLC2</accession>
<dbReference type="InterPro" id="IPR044946">
    <property type="entry name" value="Restrct_endonuc_typeI_TRD_sf"/>
</dbReference>
<proteinExistence type="inferred from homology"/>
<feature type="domain" description="Type I restriction modification DNA specificity" evidence="5">
    <location>
        <begin position="4"/>
        <end position="182"/>
    </location>
</feature>
<dbReference type="GO" id="GO:0004519">
    <property type="term" value="F:endonuclease activity"/>
    <property type="evidence" value="ECO:0007669"/>
    <property type="project" value="UniProtKB-KW"/>
</dbReference>
<keyword evidence="6" id="KW-0378">Hydrolase</keyword>
<dbReference type="RefSeq" id="WP_212512651.1">
    <property type="nucleotide sequence ID" value="NZ_CAWQDX010000002.1"/>
</dbReference>